<comment type="catalytic activity">
    <reaction evidence="3 4 5">
        <text>an acyl phosphate + H2O = a carboxylate + phosphate + H(+)</text>
        <dbReference type="Rhea" id="RHEA:14965"/>
        <dbReference type="ChEBI" id="CHEBI:15377"/>
        <dbReference type="ChEBI" id="CHEBI:15378"/>
        <dbReference type="ChEBI" id="CHEBI:29067"/>
        <dbReference type="ChEBI" id="CHEBI:43474"/>
        <dbReference type="ChEBI" id="CHEBI:59918"/>
        <dbReference type="EC" id="3.6.1.7"/>
    </reaction>
</comment>
<dbReference type="RefSeq" id="WP_047754409.1">
    <property type="nucleotide sequence ID" value="NZ_CAJUHA010000008.1"/>
</dbReference>
<dbReference type="PATRIC" id="fig|1330330.3.peg.1002"/>
<evidence type="ECO:0000256" key="3">
    <source>
        <dbReference type="ARBA" id="ARBA00047645"/>
    </source>
</evidence>
<accession>A0A0G2Z6N7</accession>
<dbReference type="PRINTS" id="PR00112">
    <property type="entry name" value="ACYLPHPHTASE"/>
</dbReference>
<feature type="active site" evidence="4">
    <location>
        <position position="36"/>
    </location>
</feature>
<dbReference type="SUPFAM" id="SSF54975">
    <property type="entry name" value="Acylphosphatase/BLUF domain-like"/>
    <property type="match status" value="1"/>
</dbReference>
<evidence type="ECO:0000313" key="8">
    <source>
        <dbReference type="EMBL" id="AKI97275.1"/>
    </source>
</evidence>
<dbReference type="PROSITE" id="PS00150">
    <property type="entry name" value="ACYLPHOSPHATASE_1"/>
    <property type="match status" value="1"/>
</dbReference>
<dbReference type="KEGG" id="kpf:IX53_04980"/>
<proteinExistence type="inferred from homology"/>
<evidence type="ECO:0000259" key="7">
    <source>
        <dbReference type="PROSITE" id="PS51160"/>
    </source>
</evidence>
<dbReference type="STRING" id="1330330.IX53_04980"/>
<dbReference type="PROSITE" id="PS51160">
    <property type="entry name" value="ACYLPHOSPHATASE_3"/>
    <property type="match status" value="1"/>
</dbReference>
<evidence type="ECO:0000256" key="2">
    <source>
        <dbReference type="ARBA" id="ARBA00012150"/>
    </source>
</evidence>
<dbReference type="OrthoDB" id="9808093at2"/>
<evidence type="ECO:0000256" key="6">
    <source>
        <dbReference type="RuleBase" id="RU004168"/>
    </source>
</evidence>
<evidence type="ECO:0000256" key="1">
    <source>
        <dbReference type="ARBA" id="ARBA00005614"/>
    </source>
</evidence>
<evidence type="ECO:0000256" key="4">
    <source>
        <dbReference type="PROSITE-ProRule" id="PRU00520"/>
    </source>
</evidence>
<dbReference type="Proteomes" id="UP000035159">
    <property type="component" value="Chromosome"/>
</dbReference>
<dbReference type="InterPro" id="IPR017968">
    <property type="entry name" value="Acylphosphatase_CS"/>
</dbReference>
<dbReference type="InterPro" id="IPR020456">
    <property type="entry name" value="Acylphosphatase"/>
</dbReference>
<dbReference type="EMBL" id="CP011232">
    <property type="protein sequence ID" value="AKI97275.1"/>
    <property type="molecule type" value="Genomic_DNA"/>
</dbReference>
<evidence type="ECO:0000256" key="5">
    <source>
        <dbReference type="RuleBase" id="RU000553"/>
    </source>
</evidence>
<dbReference type="Pfam" id="PF00708">
    <property type="entry name" value="Acylphosphatase"/>
    <property type="match status" value="1"/>
</dbReference>
<protein>
    <recommendedName>
        <fullName evidence="2 4">Acylphosphatase</fullName>
        <ecNumber evidence="2 4">3.6.1.7</ecNumber>
    </recommendedName>
</protein>
<organism evidence="8 9">
    <name type="scientific">Kosmotoga pacifica</name>
    <dbReference type="NCBI Taxonomy" id="1330330"/>
    <lineage>
        <taxon>Bacteria</taxon>
        <taxon>Thermotogati</taxon>
        <taxon>Thermotogota</taxon>
        <taxon>Thermotogae</taxon>
        <taxon>Kosmotogales</taxon>
        <taxon>Kosmotogaceae</taxon>
        <taxon>Kosmotoga</taxon>
    </lineage>
</organism>
<evidence type="ECO:0000313" key="9">
    <source>
        <dbReference type="Proteomes" id="UP000035159"/>
    </source>
</evidence>
<feature type="domain" description="Acylphosphatase-like" evidence="7">
    <location>
        <begin position="3"/>
        <end position="89"/>
    </location>
</feature>
<dbReference type="PANTHER" id="PTHR47268:SF4">
    <property type="entry name" value="ACYLPHOSPHATASE"/>
    <property type="match status" value="1"/>
</dbReference>
<dbReference type="GO" id="GO:0003998">
    <property type="term" value="F:acylphosphatase activity"/>
    <property type="evidence" value="ECO:0007669"/>
    <property type="project" value="UniProtKB-EC"/>
</dbReference>
<comment type="similarity">
    <text evidence="1 6">Belongs to the acylphosphatase family.</text>
</comment>
<dbReference type="Gene3D" id="3.30.70.100">
    <property type="match status" value="1"/>
</dbReference>
<dbReference type="AlphaFoldDB" id="A0A0G2Z6N7"/>
<dbReference type="PANTHER" id="PTHR47268">
    <property type="entry name" value="ACYLPHOSPHATASE"/>
    <property type="match status" value="1"/>
</dbReference>
<reference evidence="8 9" key="1">
    <citation type="submission" date="2015-04" db="EMBL/GenBank/DDBJ databases">
        <title>Complete Genome Sequence of Kosmotoga pacifica SLHLJ1.</title>
        <authorList>
            <person name="Jiang L.J."/>
            <person name="Shao Z.Z."/>
            <person name="Jebbar M."/>
        </authorList>
    </citation>
    <scope>NUCLEOTIDE SEQUENCE [LARGE SCALE GENOMIC DNA]</scope>
    <source>
        <strain evidence="8 9">SLHLJ1</strain>
    </source>
</reference>
<feature type="active site" evidence="4">
    <location>
        <position position="18"/>
    </location>
</feature>
<keyword evidence="4 5" id="KW-0378">Hydrolase</keyword>
<dbReference type="PROSITE" id="PS00151">
    <property type="entry name" value="ACYLPHOSPHATASE_2"/>
    <property type="match status" value="1"/>
</dbReference>
<gene>
    <name evidence="8" type="ORF">IX53_04980</name>
</gene>
<dbReference type="EC" id="3.6.1.7" evidence="2 4"/>
<dbReference type="InterPro" id="IPR001792">
    <property type="entry name" value="Acylphosphatase-like_dom"/>
</dbReference>
<dbReference type="InterPro" id="IPR036046">
    <property type="entry name" value="Acylphosphatase-like_dom_sf"/>
</dbReference>
<sequence>MKTYRLLISGLVQGVGFRYFVYRKAKKFGITGYVRNTEDGRVEIYASGPEDSLLNFIEIVSRGPVYADVRAFEKEELPYMPFSAFEIRL</sequence>
<keyword evidence="9" id="KW-1185">Reference proteome</keyword>
<name>A0A0G2Z6N7_9BACT</name>